<evidence type="ECO:0000313" key="10">
    <source>
        <dbReference type="Proteomes" id="UP000095651"/>
    </source>
</evidence>
<keyword evidence="5 7" id="KW-1133">Transmembrane helix</keyword>
<feature type="transmembrane region" description="Helical" evidence="7">
    <location>
        <begin position="277"/>
        <end position="299"/>
    </location>
</feature>
<dbReference type="Gene3D" id="1.10.3720.10">
    <property type="entry name" value="MetI-like"/>
    <property type="match status" value="1"/>
</dbReference>
<protein>
    <submittedName>
        <fullName evidence="9">Binding-protein-dependent transport system inner membrane protein</fullName>
    </submittedName>
</protein>
<feature type="transmembrane region" description="Helical" evidence="7">
    <location>
        <begin position="254"/>
        <end position="271"/>
    </location>
</feature>
<keyword evidence="3" id="KW-1003">Cell membrane</keyword>
<accession>A0A174N811</accession>
<evidence type="ECO:0000256" key="5">
    <source>
        <dbReference type="ARBA" id="ARBA00022989"/>
    </source>
</evidence>
<evidence type="ECO:0000256" key="3">
    <source>
        <dbReference type="ARBA" id="ARBA00022475"/>
    </source>
</evidence>
<dbReference type="PROSITE" id="PS50928">
    <property type="entry name" value="ABC_TM1"/>
    <property type="match status" value="1"/>
</dbReference>
<dbReference type="RefSeq" id="WP_002602890.1">
    <property type="nucleotide sequence ID" value="NZ_CABIXC010000030.1"/>
</dbReference>
<dbReference type="CDD" id="cd06261">
    <property type="entry name" value="TM_PBP2"/>
    <property type="match status" value="1"/>
</dbReference>
<evidence type="ECO:0000256" key="1">
    <source>
        <dbReference type="ARBA" id="ARBA00004651"/>
    </source>
</evidence>
<feature type="transmembrane region" description="Helical" evidence="7">
    <location>
        <begin position="113"/>
        <end position="134"/>
    </location>
</feature>
<sequence length="308" mass="34383">MKEKNANLKKVLKREKTSYLMLLPNIILFAVFTIYPLCWVLRYMCFDYKGYGEAVFTGLDNFVRVFTRDTEFWNSVVNTIVYVAGKLFLTLPIAFLLAVLLSKQTKANTVAQSIVFTPTIMSSAVMALIFYLLFNTYNGDINRFLMSLGLIHTNVNWLGVKLAMGTVVIIAVWGGIGNYMVYFIAGLTGVPQDVYESAKIDGAGSVQILFRITLPMMTPIIKMVLMLALVVSFMDMQSIMVLTEGGPMGRTNVMFLYLYQLFFPITVGSSVPQEFGYGAAVSLVSACIVGLFTGLYLFLGRKLDKVME</sequence>
<keyword evidence="4 7" id="KW-0812">Transmembrane</keyword>
<reference evidence="9 10" key="1">
    <citation type="submission" date="2015-09" db="EMBL/GenBank/DDBJ databases">
        <authorList>
            <consortium name="Pathogen Informatics"/>
        </authorList>
    </citation>
    <scope>NUCLEOTIDE SEQUENCE [LARGE SCALE GENOMIC DNA]</scope>
    <source>
        <strain evidence="9 10">2789STDY5608850</strain>
    </source>
</reference>
<evidence type="ECO:0000256" key="6">
    <source>
        <dbReference type="ARBA" id="ARBA00023136"/>
    </source>
</evidence>
<dbReference type="PANTHER" id="PTHR43005">
    <property type="entry name" value="BLR7065 PROTEIN"/>
    <property type="match status" value="1"/>
</dbReference>
<evidence type="ECO:0000259" key="8">
    <source>
        <dbReference type="PROSITE" id="PS50928"/>
    </source>
</evidence>
<dbReference type="GO" id="GO:0005886">
    <property type="term" value="C:plasma membrane"/>
    <property type="evidence" value="ECO:0007669"/>
    <property type="project" value="UniProtKB-SubCell"/>
</dbReference>
<keyword evidence="2 7" id="KW-0813">Transport</keyword>
<feature type="transmembrane region" description="Helical" evidence="7">
    <location>
        <begin position="20"/>
        <end position="42"/>
    </location>
</feature>
<dbReference type="Pfam" id="PF00528">
    <property type="entry name" value="BPD_transp_1"/>
    <property type="match status" value="1"/>
</dbReference>
<evidence type="ECO:0000256" key="2">
    <source>
        <dbReference type="ARBA" id="ARBA00022448"/>
    </source>
</evidence>
<dbReference type="SUPFAM" id="SSF161098">
    <property type="entry name" value="MetI-like"/>
    <property type="match status" value="1"/>
</dbReference>
<organism evidence="9 10">
    <name type="scientific">Hungatella hathewayi</name>
    <dbReference type="NCBI Taxonomy" id="154046"/>
    <lineage>
        <taxon>Bacteria</taxon>
        <taxon>Bacillati</taxon>
        <taxon>Bacillota</taxon>
        <taxon>Clostridia</taxon>
        <taxon>Lachnospirales</taxon>
        <taxon>Lachnospiraceae</taxon>
        <taxon>Hungatella</taxon>
    </lineage>
</organism>
<dbReference type="GO" id="GO:0055085">
    <property type="term" value="P:transmembrane transport"/>
    <property type="evidence" value="ECO:0007669"/>
    <property type="project" value="InterPro"/>
</dbReference>
<dbReference type="AlphaFoldDB" id="A0A174N811"/>
<evidence type="ECO:0000256" key="4">
    <source>
        <dbReference type="ARBA" id="ARBA00022692"/>
    </source>
</evidence>
<dbReference type="EMBL" id="CYZE01000030">
    <property type="protein sequence ID" value="CUP42500.1"/>
    <property type="molecule type" value="Genomic_DNA"/>
</dbReference>
<comment type="similarity">
    <text evidence="7">Belongs to the binding-protein-dependent transport system permease family.</text>
</comment>
<feature type="transmembrane region" description="Helical" evidence="7">
    <location>
        <begin position="80"/>
        <end position="101"/>
    </location>
</feature>
<feature type="transmembrane region" description="Helical" evidence="7">
    <location>
        <begin position="208"/>
        <end position="233"/>
    </location>
</feature>
<dbReference type="PANTHER" id="PTHR43005:SF1">
    <property type="entry name" value="SPERMIDINE_PUTRESCINE TRANSPORT SYSTEM PERMEASE PROTEIN"/>
    <property type="match status" value="1"/>
</dbReference>
<dbReference type="Proteomes" id="UP000095651">
    <property type="component" value="Unassembled WGS sequence"/>
</dbReference>
<feature type="domain" description="ABC transmembrane type-1" evidence="8">
    <location>
        <begin position="76"/>
        <end position="296"/>
    </location>
</feature>
<feature type="transmembrane region" description="Helical" evidence="7">
    <location>
        <begin position="167"/>
        <end position="188"/>
    </location>
</feature>
<evidence type="ECO:0000256" key="7">
    <source>
        <dbReference type="RuleBase" id="RU363032"/>
    </source>
</evidence>
<dbReference type="InterPro" id="IPR000515">
    <property type="entry name" value="MetI-like"/>
</dbReference>
<gene>
    <name evidence="9" type="primary">ugpA_91</name>
    <name evidence="9" type="ORF">ERS852407_05908</name>
</gene>
<comment type="subcellular location">
    <subcellularLocation>
        <location evidence="1 7">Cell membrane</location>
        <topology evidence="1 7">Multi-pass membrane protein</topology>
    </subcellularLocation>
</comment>
<feature type="transmembrane region" description="Helical" evidence="7">
    <location>
        <begin position="140"/>
        <end position="160"/>
    </location>
</feature>
<proteinExistence type="inferred from homology"/>
<name>A0A174N811_9FIRM</name>
<keyword evidence="6 7" id="KW-0472">Membrane</keyword>
<evidence type="ECO:0000313" key="9">
    <source>
        <dbReference type="EMBL" id="CUP42500.1"/>
    </source>
</evidence>
<dbReference type="InterPro" id="IPR035906">
    <property type="entry name" value="MetI-like_sf"/>
</dbReference>